<reference evidence="3 4" key="1">
    <citation type="submission" date="2019-03" db="EMBL/GenBank/DDBJ databases">
        <title>First draft genome of Liparis tanakae, snailfish: a comprehensive survey of snailfish specific genes.</title>
        <authorList>
            <person name="Kim W."/>
            <person name="Song I."/>
            <person name="Jeong J.-H."/>
            <person name="Kim D."/>
            <person name="Kim S."/>
            <person name="Ryu S."/>
            <person name="Song J.Y."/>
            <person name="Lee S.K."/>
        </authorList>
    </citation>
    <scope>NUCLEOTIDE SEQUENCE [LARGE SCALE GENOMIC DNA]</scope>
    <source>
        <tissue evidence="3">Muscle</tissue>
    </source>
</reference>
<dbReference type="Proteomes" id="UP000314294">
    <property type="component" value="Unassembled WGS sequence"/>
</dbReference>
<dbReference type="EMBL" id="SRLO01000144">
    <property type="protein sequence ID" value="TNN71895.1"/>
    <property type="molecule type" value="Genomic_DNA"/>
</dbReference>
<name>A0A4Z2I343_9TELE</name>
<evidence type="ECO:0000256" key="2">
    <source>
        <dbReference type="SAM" id="SignalP"/>
    </source>
</evidence>
<feature type="signal peptide" evidence="2">
    <location>
        <begin position="1"/>
        <end position="24"/>
    </location>
</feature>
<dbReference type="AlphaFoldDB" id="A0A4Z2I343"/>
<feature type="region of interest" description="Disordered" evidence="1">
    <location>
        <begin position="87"/>
        <end position="111"/>
    </location>
</feature>
<evidence type="ECO:0000313" key="4">
    <source>
        <dbReference type="Proteomes" id="UP000314294"/>
    </source>
</evidence>
<accession>A0A4Z2I343</accession>
<sequence length="111" mass="12462">MRVCGLQLLMVCWCITNNTPSCGGMEEMSSSPKHLAPHGRCSARRTVEYLFIQLDSVVNEAASLWNEGKEERLLITLREGTSLVKPRRLRSEASRGHPIQFHGPFKAPEVL</sequence>
<keyword evidence="4" id="KW-1185">Reference proteome</keyword>
<evidence type="ECO:0000256" key="1">
    <source>
        <dbReference type="SAM" id="MobiDB-lite"/>
    </source>
</evidence>
<protein>
    <recommendedName>
        <fullName evidence="5">Secreted protein</fullName>
    </recommendedName>
</protein>
<evidence type="ECO:0000313" key="3">
    <source>
        <dbReference type="EMBL" id="TNN71895.1"/>
    </source>
</evidence>
<evidence type="ECO:0008006" key="5">
    <source>
        <dbReference type="Google" id="ProtNLM"/>
    </source>
</evidence>
<gene>
    <name evidence="3" type="ORF">EYF80_017902</name>
</gene>
<organism evidence="3 4">
    <name type="scientific">Liparis tanakae</name>
    <name type="common">Tanaka's snailfish</name>
    <dbReference type="NCBI Taxonomy" id="230148"/>
    <lineage>
        <taxon>Eukaryota</taxon>
        <taxon>Metazoa</taxon>
        <taxon>Chordata</taxon>
        <taxon>Craniata</taxon>
        <taxon>Vertebrata</taxon>
        <taxon>Euteleostomi</taxon>
        <taxon>Actinopterygii</taxon>
        <taxon>Neopterygii</taxon>
        <taxon>Teleostei</taxon>
        <taxon>Neoteleostei</taxon>
        <taxon>Acanthomorphata</taxon>
        <taxon>Eupercaria</taxon>
        <taxon>Perciformes</taxon>
        <taxon>Cottioidei</taxon>
        <taxon>Cottales</taxon>
        <taxon>Liparidae</taxon>
        <taxon>Liparis</taxon>
    </lineage>
</organism>
<comment type="caution">
    <text evidence="3">The sequence shown here is derived from an EMBL/GenBank/DDBJ whole genome shotgun (WGS) entry which is preliminary data.</text>
</comment>
<feature type="chain" id="PRO_5021201920" description="Secreted protein" evidence="2">
    <location>
        <begin position="25"/>
        <end position="111"/>
    </location>
</feature>
<keyword evidence="2" id="KW-0732">Signal</keyword>
<proteinExistence type="predicted"/>